<feature type="transmembrane region" description="Helical" evidence="1">
    <location>
        <begin position="26"/>
        <end position="47"/>
    </location>
</feature>
<organism evidence="2 3">
    <name type="scientific">Gossypium barbadense</name>
    <name type="common">Sea Island cotton</name>
    <name type="synonym">Hibiscus barbadensis</name>
    <dbReference type="NCBI Taxonomy" id="3634"/>
    <lineage>
        <taxon>Eukaryota</taxon>
        <taxon>Viridiplantae</taxon>
        <taxon>Streptophyta</taxon>
        <taxon>Embryophyta</taxon>
        <taxon>Tracheophyta</taxon>
        <taxon>Spermatophyta</taxon>
        <taxon>Magnoliopsida</taxon>
        <taxon>eudicotyledons</taxon>
        <taxon>Gunneridae</taxon>
        <taxon>Pentapetalae</taxon>
        <taxon>rosids</taxon>
        <taxon>malvids</taxon>
        <taxon>Malvales</taxon>
        <taxon>Malvaceae</taxon>
        <taxon>Malvoideae</taxon>
        <taxon>Gossypium</taxon>
    </lineage>
</organism>
<dbReference type="EMBL" id="ML706755">
    <property type="protein sequence ID" value="KAB1670025.1"/>
    <property type="molecule type" value="Genomic_DNA"/>
</dbReference>
<evidence type="ECO:0000313" key="2">
    <source>
        <dbReference type="EMBL" id="KAB1670025.1"/>
    </source>
</evidence>
<dbReference type="OrthoDB" id="10578189at2759"/>
<evidence type="ECO:0000313" key="3">
    <source>
        <dbReference type="Proteomes" id="UP000327439"/>
    </source>
</evidence>
<sequence>MKVPAIVALHLSTTKMDRVAPNHLSIMPANLTCCATVRAVIVVGLLINPHIYSIGSREVSTAPSKVLTIRSTGVHKVAISHALLSIVLCIGSYGVVPSHGTNADSRSSCVVSVEVVLV</sequence>
<keyword evidence="1" id="KW-0812">Transmembrane</keyword>
<reference evidence="3" key="1">
    <citation type="journal article" date="2020" name="Nat. Genet.">
        <title>Genomic diversifications of five Gossypium allopolyploid species and their impact on cotton improvement.</title>
        <authorList>
            <person name="Chen Z.J."/>
            <person name="Sreedasyam A."/>
            <person name="Ando A."/>
            <person name="Song Q."/>
            <person name="De Santiago L.M."/>
            <person name="Hulse-Kemp A.M."/>
            <person name="Ding M."/>
            <person name="Ye W."/>
            <person name="Kirkbride R.C."/>
            <person name="Jenkins J."/>
            <person name="Plott C."/>
            <person name="Lovell J."/>
            <person name="Lin Y.M."/>
            <person name="Vaughn R."/>
            <person name="Liu B."/>
            <person name="Simpson S."/>
            <person name="Scheffler B.E."/>
            <person name="Wen L."/>
            <person name="Saski C.A."/>
            <person name="Grover C.E."/>
            <person name="Hu G."/>
            <person name="Conover J.L."/>
            <person name="Carlson J.W."/>
            <person name="Shu S."/>
            <person name="Boston L.B."/>
            <person name="Williams M."/>
            <person name="Peterson D.G."/>
            <person name="McGee K."/>
            <person name="Jones D.C."/>
            <person name="Wendel J.F."/>
            <person name="Stelly D.M."/>
            <person name="Grimwood J."/>
            <person name="Schmutz J."/>
        </authorList>
    </citation>
    <scope>NUCLEOTIDE SEQUENCE [LARGE SCALE GENOMIC DNA]</scope>
    <source>
        <strain evidence="3">cv. 3-79</strain>
    </source>
</reference>
<feature type="transmembrane region" description="Helical" evidence="1">
    <location>
        <begin position="77"/>
        <end position="96"/>
    </location>
</feature>
<accession>A0A5J5NAR8</accession>
<dbReference type="AlphaFoldDB" id="A0A5J5NAR8"/>
<keyword evidence="1" id="KW-1133">Transmembrane helix</keyword>
<keyword evidence="3" id="KW-1185">Reference proteome</keyword>
<protein>
    <submittedName>
        <fullName evidence="2">Uncharacterized protein</fullName>
    </submittedName>
</protein>
<gene>
    <name evidence="2" type="ORF">ES319_1Z206200v1</name>
</gene>
<name>A0A5J5NAR8_GOSBA</name>
<dbReference type="Proteomes" id="UP000327439">
    <property type="component" value="Unassembled WGS sequence"/>
</dbReference>
<proteinExistence type="predicted"/>
<evidence type="ECO:0000256" key="1">
    <source>
        <dbReference type="SAM" id="Phobius"/>
    </source>
</evidence>
<keyword evidence="1" id="KW-0472">Membrane</keyword>